<keyword evidence="2" id="KW-0732">Signal</keyword>
<feature type="transmembrane region" description="Helical" evidence="1">
    <location>
        <begin position="144"/>
        <end position="162"/>
    </location>
</feature>
<accession>A0A7M7LRJ8</accession>
<dbReference type="InParanoid" id="A0A7M7LRJ8"/>
<dbReference type="OrthoDB" id="6610578at2759"/>
<keyword evidence="5" id="KW-1185">Reference proteome</keyword>
<dbReference type="KEGG" id="nvi:100679911"/>
<dbReference type="Proteomes" id="UP000002358">
    <property type="component" value="Chromosome 4"/>
</dbReference>
<dbReference type="Pfam" id="PF26644">
    <property type="entry name" value="CCC"/>
    <property type="match status" value="1"/>
</dbReference>
<feature type="signal peptide" evidence="2">
    <location>
        <begin position="1"/>
        <end position="20"/>
    </location>
</feature>
<evidence type="ECO:0000313" key="4">
    <source>
        <dbReference type="EnsemblMetazoa" id="XP_008211659"/>
    </source>
</evidence>
<feature type="domain" description="CCC" evidence="3">
    <location>
        <begin position="33"/>
        <end position="132"/>
    </location>
</feature>
<feature type="chain" id="PRO_5036207433" description="CCC domain-containing protein" evidence="2">
    <location>
        <begin position="21"/>
        <end position="163"/>
    </location>
</feature>
<keyword evidence="1" id="KW-0472">Membrane</keyword>
<organism evidence="4 5">
    <name type="scientific">Nasonia vitripennis</name>
    <name type="common">Parasitic wasp</name>
    <dbReference type="NCBI Taxonomy" id="7425"/>
    <lineage>
        <taxon>Eukaryota</taxon>
        <taxon>Metazoa</taxon>
        <taxon>Ecdysozoa</taxon>
        <taxon>Arthropoda</taxon>
        <taxon>Hexapoda</taxon>
        <taxon>Insecta</taxon>
        <taxon>Pterygota</taxon>
        <taxon>Neoptera</taxon>
        <taxon>Endopterygota</taxon>
        <taxon>Hymenoptera</taxon>
        <taxon>Apocrita</taxon>
        <taxon>Proctotrupomorpha</taxon>
        <taxon>Chalcidoidea</taxon>
        <taxon>Pteromalidae</taxon>
        <taxon>Pteromalinae</taxon>
        <taxon>Nasonia</taxon>
    </lineage>
</organism>
<evidence type="ECO:0000313" key="5">
    <source>
        <dbReference type="Proteomes" id="UP000002358"/>
    </source>
</evidence>
<evidence type="ECO:0000256" key="1">
    <source>
        <dbReference type="SAM" id="Phobius"/>
    </source>
</evidence>
<protein>
    <recommendedName>
        <fullName evidence="3">CCC domain-containing protein</fullName>
    </recommendedName>
</protein>
<dbReference type="AlphaFoldDB" id="A0A7M7LRJ8"/>
<name>A0A7M7LRJ8_NASVI</name>
<gene>
    <name evidence="4" type="primary">100679911</name>
</gene>
<proteinExistence type="predicted"/>
<dbReference type="InterPro" id="IPR058250">
    <property type="entry name" value="CCC"/>
</dbReference>
<dbReference type="OMA" id="IPGCKAC"/>
<keyword evidence="1" id="KW-0812">Transmembrane</keyword>
<keyword evidence="1" id="KW-1133">Transmembrane helix</keyword>
<dbReference type="EnsemblMetazoa" id="XM_008213438">
    <property type="protein sequence ID" value="XP_008211660"/>
    <property type="gene ID" value="LOC100679911"/>
</dbReference>
<dbReference type="EnsemblMetazoa" id="XM_008213437">
    <property type="protein sequence ID" value="XP_008211659"/>
    <property type="gene ID" value="LOC100679911"/>
</dbReference>
<reference evidence="4" key="1">
    <citation type="submission" date="2021-01" db="UniProtKB">
        <authorList>
            <consortium name="EnsemblMetazoa"/>
        </authorList>
    </citation>
    <scope>IDENTIFICATION</scope>
</reference>
<evidence type="ECO:0000256" key="2">
    <source>
        <dbReference type="SAM" id="SignalP"/>
    </source>
</evidence>
<sequence>MLLPVLLLLLLLLLLQGALAVTIVDHHPDDEYVIEHQVPYEKALAEAGKLQLYPGPIPGCKACTREEMSYCRDGSVLEDHCCCDGAYNEVLGFVEHTCRVGPEACQVRAGDCAEYSRVRECCCHSYLASLWKYLAGGCSRSAAVSHWLLGLALLLAVLRQAAR</sequence>
<evidence type="ECO:0000259" key="3">
    <source>
        <dbReference type="Pfam" id="PF26644"/>
    </source>
</evidence>